<reference evidence="1" key="2">
    <citation type="submission" date="2015-03" db="UniProtKB">
        <authorList>
            <consortium name="EnsemblPlants"/>
        </authorList>
    </citation>
    <scope>IDENTIFICATION</scope>
</reference>
<evidence type="ECO:0000313" key="2">
    <source>
        <dbReference type="Proteomes" id="UP000026960"/>
    </source>
</evidence>
<proteinExistence type="predicted"/>
<evidence type="ECO:0000313" key="1">
    <source>
        <dbReference type="EnsemblPlants" id="OBART04G30460.4"/>
    </source>
</evidence>
<keyword evidence="2" id="KW-1185">Reference proteome</keyword>
<dbReference type="AlphaFoldDB" id="A0A0D3G205"/>
<dbReference type="Gramene" id="OBART04G30460.4">
    <property type="protein sequence ID" value="OBART04G30460.4"/>
    <property type="gene ID" value="OBART04G30460"/>
</dbReference>
<protein>
    <submittedName>
        <fullName evidence="1">Tubby-like F-box protein</fullName>
    </submittedName>
</protein>
<name>A0A0D3G205_9ORYZ</name>
<dbReference type="EnsemblPlants" id="OBART04G30460.4">
    <property type="protein sequence ID" value="OBART04G30460.4"/>
    <property type="gene ID" value="OBART04G30460"/>
</dbReference>
<reference evidence="1" key="1">
    <citation type="journal article" date="2009" name="Rice">
        <title>De Novo Next Generation Sequencing of Plant Genomes.</title>
        <authorList>
            <person name="Rounsley S."/>
            <person name="Marri P.R."/>
            <person name="Yu Y."/>
            <person name="He R."/>
            <person name="Sisneros N."/>
            <person name="Goicoechea J.L."/>
            <person name="Lee S.J."/>
            <person name="Angelova A."/>
            <person name="Kudrna D."/>
            <person name="Luo M."/>
            <person name="Affourtit J."/>
            <person name="Desany B."/>
            <person name="Knight J."/>
            <person name="Niazi F."/>
            <person name="Egholm M."/>
            <person name="Wing R.A."/>
        </authorList>
    </citation>
    <scope>NUCLEOTIDE SEQUENCE [LARGE SCALE GENOMIC DNA]</scope>
    <source>
        <strain evidence="1">cv. IRGC 105608</strain>
    </source>
</reference>
<dbReference type="HOGENOM" id="CLU_2726162_0_0_1"/>
<dbReference type="Proteomes" id="UP000026960">
    <property type="component" value="Chromosome 4"/>
</dbReference>
<accession>A0A0D3G205</accession>
<sequence>MVYHEERVVVIVVGAAVSGYQGRALEYLPLHLHKRKSPVSSPPLLVPAPIDSIWRLARAEQGRGRGRAPSSW</sequence>
<organism evidence="1">
    <name type="scientific">Oryza barthii</name>
    <dbReference type="NCBI Taxonomy" id="65489"/>
    <lineage>
        <taxon>Eukaryota</taxon>
        <taxon>Viridiplantae</taxon>
        <taxon>Streptophyta</taxon>
        <taxon>Embryophyta</taxon>
        <taxon>Tracheophyta</taxon>
        <taxon>Spermatophyta</taxon>
        <taxon>Magnoliopsida</taxon>
        <taxon>Liliopsida</taxon>
        <taxon>Poales</taxon>
        <taxon>Poaceae</taxon>
        <taxon>BOP clade</taxon>
        <taxon>Oryzoideae</taxon>
        <taxon>Oryzeae</taxon>
        <taxon>Oryzinae</taxon>
        <taxon>Oryza</taxon>
    </lineage>
</organism>